<reference evidence="4" key="1">
    <citation type="journal article" date="2019" name="Int. J. Syst. Evol. Microbiol.">
        <title>The Global Catalogue of Microorganisms (GCM) 10K type strain sequencing project: providing services to taxonomists for standard genome sequencing and annotation.</title>
        <authorList>
            <consortium name="The Broad Institute Genomics Platform"/>
            <consortium name="The Broad Institute Genome Sequencing Center for Infectious Disease"/>
            <person name="Wu L."/>
            <person name="Ma J."/>
        </authorList>
    </citation>
    <scope>NUCLEOTIDE SEQUENCE [LARGE SCALE GENOMIC DNA]</scope>
    <source>
        <strain evidence="4">KCTC 42456</strain>
    </source>
</reference>
<evidence type="ECO:0000313" key="4">
    <source>
        <dbReference type="Proteomes" id="UP001597546"/>
    </source>
</evidence>
<dbReference type="SUPFAM" id="SSF53474">
    <property type="entry name" value="alpha/beta-Hydrolases"/>
    <property type="match status" value="1"/>
</dbReference>
<dbReference type="EMBL" id="JBHULV010000029">
    <property type="protein sequence ID" value="MFD2732041.1"/>
    <property type="molecule type" value="Genomic_DNA"/>
</dbReference>
<evidence type="ECO:0000313" key="3">
    <source>
        <dbReference type="EMBL" id="MFD2732041.1"/>
    </source>
</evidence>
<keyword evidence="4" id="KW-1185">Reference proteome</keyword>
<dbReference type="Pfam" id="PF00561">
    <property type="entry name" value="Abhydrolase_1"/>
    <property type="match status" value="1"/>
</dbReference>
<organism evidence="3 4">
    <name type="scientific">Pedobacter alpinus</name>
    <dbReference type="NCBI Taxonomy" id="1590643"/>
    <lineage>
        <taxon>Bacteria</taxon>
        <taxon>Pseudomonadati</taxon>
        <taxon>Bacteroidota</taxon>
        <taxon>Sphingobacteriia</taxon>
        <taxon>Sphingobacteriales</taxon>
        <taxon>Sphingobacteriaceae</taxon>
        <taxon>Pedobacter</taxon>
    </lineage>
</organism>
<dbReference type="RefSeq" id="WP_379041371.1">
    <property type="nucleotide sequence ID" value="NZ_JBHSKW010000014.1"/>
</dbReference>
<accession>A0ABW5TRX5</accession>
<dbReference type="GO" id="GO:0016787">
    <property type="term" value="F:hydrolase activity"/>
    <property type="evidence" value="ECO:0007669"/>
    <property type="project" value="UniProtKB-KW"/>
</dbReference>
<evidence type="ECO:0000259" key="2">
    <source>
        <dbReference type="Pfam" id="PF12146"/>
    </source>
</evidence>
<protein>
    <submittedName>
        <fullName evidence="3">Alpha/beta hydrolase family protein</fullName>
        <ecNumber evidence="3">3.4.-.-</ecNumber>
    </submittedName>
</protein>
<dbReference type="Proteomes" id="UP001597546">
    <property type="component" value="Unassembled WGS sequence"/>
</dbReference>
<dbReference type="InterPro" id="IPR000073">
    <property type="entry name" value="AB_hydrolase_1"/>
</dbReference>
<proteinExistence type="predicted"/>
<evidence type="ECO:0000259" key="1">
    <source>
        <dbReference type="Pfam" id="PF00561"/>
    </source>
</evidence>
<dbReference type="EC" id="3.4.-.-" evidence="3"/>
<feature type="domain" description="Serine aminopeptidase S33" evidence="2">
    <location>
        <begin position="33"/>
        <end position="148"/>
    </location>
</feature>
<dbReference type="Gene3D" id="3.40.50.1820">
    <property type="entry name" value="alpha/beta hydrolase"/>
    <property type="match status" value="1"/>
</dbReference>
<dbReference type="InterPro" id="IPR029058">
    <property type="entry name" value="AB_hydrolase_fold"/>
</dbReference>
<sequence>MLLEEFSKEDFEIEGADGLPIVGDITYANSYPDFLVIFAHGFKGFKDWGTHQLMANFFVQNGIYFLKFNFSHSGVKPTDLSDINDLETFSLNTPSKELYDLNQILDFAVQKFPKVKIALLGHSRGGALSILQAARDKRVVKLITWAAIGSFRNLWKLEDEKEWKKNGVKYILNGRTKEQMPLSVALLEDVLNHEEEFDLNTAAQSLNKPWLIAQGTKDPAVKVSVAENFHQLQPQSQLLIIEGGDHVFGATHPYQKEELPNHLQEFLQYSVDFIKQ</sequence>
<gene>
    <name evidence="3" type="ORF">ACFSSE_10040</name>
</gene>
<feature type="domain" description="AB hydrolase-1" evidence="1">
    <location>
        <begin position="195"/>
        <end position="252"/>
    </location>
</feature>
<comment type="caution">
    <text evidence="3">The sequence shown here is derived from an EMBL/GenBank/DDBJ whole genome shotgun (WGS) entry which is preliminary data.</text>
</comment>
<dbReference type="Pfam" id="PF12146">
    <property type="entry name" value="Hydrolase_4"/>
    <property type="match status" value="1"/>
</dbReference>
<dbReference type="InterPro" id="IPR022742">
    <property type="entry name" value="Hydrolase_4"/>
</dbReference>
<name>A0ABW5TRX5_9SPHI</name>
<keyword evidence="3" id="KW-0378">Hydrolase</keyword>